<sequence>MIFEDFDGRAAELWGTQPLRLRHGLSELDLFSDESLADLVEHLPTSHLQINTADAVAANTWSACTRGGRTGAEVLEAVRGGRLWINMMGLQEVDPRFAELVAGIYAEIEEGVPGLRTSKHRIGVLVSSPGAQVHYHTDVPCQTLWQLRGRKRIWIYPPTAPFLREPEIEDVVRRVSEEGISYEPWFDDYARVHDLEAGDMLHWPLNAPHRIVNDDVVNVSLTTEHWTAPSRRAYLVNFGNGVLRSDLGWRPRSRATAGPGLVAKAGLATAYRLSGLRNRRTAVRTATHVVDPQAGGGARLLAAGPQPVA</sequence>
<dbReference type="EMBL" id="JBBPIX010000023">
    <property type="protein sequence ID" value="MEK6467253.1"/>
    <property type="molecule type" value="Genomic_DNA"/>
</dbReference>
<comment type="caution">
    <text evidence="1">The sequence shown here is derived from an EMBL/GenBank/DDBJ whole genome shotgun (WGS) entry which is preliminary data.</text>
</comment>
<dbReference type="Gene3D" id="2.60.120.650">
    <property type="entry name" value="Cupin"/>
    <property type="match status" value="1"/>
</dbReference>
<gene>
    <name evidence="1" type="ORF">WG925_26250</name>
</gene>
<reference evidence="1 2" key="1">
    <citation type="submission" date="2024-03" db="EMBL/GenBank/DDBJ databases">
        <title>Draft genome sequence of Pseudonocardia carboxydivorans JCM 14827.</title>
        <authorList>
            <person name="Duangmal K."/>
        </authorList>
    </citation>
    <scope>NUCLEOTIDE SEQUENCE [LARGE SCALE GENOMIC DNA]</scope>
    <source>
        <strain evidence="1 2">JCM 14827</strain>
    </source>
</reference>
<evidence type="ECO:0000313" key="1">
    <source>
        <dbReference type="EMBL" id="MEK6467253.1"/>
    </source>
</evidence>
<evidence type="ECO:0000313" key="2">
    <source>
        <dbReference type="Proteomes" id="UP001367513"/>
    </source>
</evidence>
<keyword evidence="2" id="KW-1185">Reference proteome</keyword>
<evidence type="ECO:0008006" key="3">
    <source>
        <dbReference type="Google" id="ProtNLM"/>
    </source>
</evidence>
<organism evidence="1 2">
    <name type="scientific">Pseudonocardia alni subsp. carboxydivorans</name>
    <dbReference type="NCBI Taxonomy" id="415010"/>
    <lineage>
        <taxon>Bacteria</taxon>
        <taxon>Bacillati</taxon>
        <taxon>Actinomycetota</taxon>
        <taxon>Actinomycetes</taxon>
        <taxon>Pseudonocardiales</taxon>
        <taxon>Pseudonocardiaceae</taxon>
        <taxon>Pseudonocardia</taxon>
    </lineage>
</organism>
<dbReference type="Proteomes" id="UP001367513">
    <property type="component" value="Unassembled WGS sequence"/>
</dbReference>
<dbReference type="SUPFAM" id="SSF51197">
    <property type="entry name" value="Clavaminate synthase-like"/>
    <property type="match status" value="1"/>
</dbReference>
<name>A0ABU9ALU0_PSEA5</name>
<dbReference type="RefSeq" id="WP_346103972.1">
    <property type="nucleotide sequence ID" value="NZ_BAAAOD010000028.1"/>
</dbReference>
<protein>
    <recommendedName>
        <fullName evidence="3">JmjC domain-containing protein</fullName>
    </recommendedName>
</protein>
<accession>A0ABU9ALU0</accession>
<proteinExistence type="predicted"/>